<feature type="transmembrane region" description="Helical" evidence="5">
    <location>
        <begin position="51"/>
        <end position="74"/>
    </location>
</feature>
<evidence type="ECO:0000256" key="4">
    <source>
        <dbReference type="ARBA" id="ARBA00023136"/>
    </source>
</evidence>
<reference evidence="7" key="1">
    <citation type="submission" date="2016-04" db="EMBL/GenBank/DDBJ databases">
        <authorList>
            <person name="Evans L.H."/>
            <person name="Alamgir A."/>
            <person name="Owens N."/>
            <person name="Weber N.D."/>
            <person name="Virtaneva K."/>
            <person name="Barbian K."/>
            <person name="Babar A."/>
            <person name="Rosenke K."/>
        </authorList>
    </citation>
    <scope>NUCLEOTIDE SEQUENCE</scope>
    <source>
        <strain evidence="7">Nono1</strain>
    </source>
</reference>
<keyword evidence="4 5" id="KW-0472">Membrane</keyword>
<keyword evidence="1 5" id="KW-1003">Cell membrane</keyword>
<feature type="compositionally biased region" description="Low complexity" evidence="6">
    <location>
        <begin position="947"/>
        <end position="990"/>
    </location>
</feature>
<feature type="transmembrane region" description="Helical" evidence="5">
    <location>
        <begin position="278"/>
        <end position="297"/>
    </location>
</feature>
<feature type="transmembrane region" description="Helical" evidence="5">
    <location>
        <begin position="205"/>
        <end position="222"/>
    </location>
</feature>
<evidence type="ECO:0000256" key="3">
    <source>
        <dbReference type="ARBA" id="ARBA00022989"/>
    </source>
</evidence>
<feature type="transmembrane region" description="Helical" evidence="5">
    <location>
        <begin position="106"/>
        <end position="125"/>
    </location>
</feature>
<dbReference type="PANTHER" id="PTHR39344">
    <property type="entry name" value="UPF0182 PROTEIN SLL1060"/>
    <property type="match status" value="1"/>
</dbReference>
<proteinExistence type="inferred from homology"/>
<dbReference type="GO" id="GO:0005576">
    <property type="term" value="C:extracellular region"/>
    <property type="evidence" value="ECO:0007669"/>
    <property type="project" value="TreeGrafter"/>
</dbReference>
<evidence type="ECO:0000256" key="6">
    <source>
        <dbReference type="SAM" id="MobiDB-lite"/>
    </source>
</evidence>
<name>A0A1M4EPD5_9ACTN</name>
<dbReference type="Pfam" id="PF03699">
    <property type="entry name" value="UPF0182"/>
    <property type="match status" value="1"/>
</dbReference>
<protein>
    <recommendedName>
        <fullName evidence="5">UPF0182 protein BN4615_P10195</fullName>
    </recommendedName>
</protein>
<keyword evidence="3 5" id="KW-1133">Transmembrane helix</keyword>
<comment type="subcellular location">
    <subcellularLocation>
        <location evidence="5">Cell membrane</location>
        <topology evidence="5">Multi-pass membrane protein</topology>
    </subcellularLocation>
</comment>
<evidence type="ECO:0000256" key="1">
    <source>
        <dbReference type="ARBA" id="ARBA00022475"/>
    </source>
</evidence>
<evidence type="ECO:0000256" key="5">
    <source>
        <dbReference type="HAMAP-Rule" id="MF_01600"/>
    </source>
</evidence>
<dbReference type="RefSeq" id="WP_225276224.1">
    <property type="nucleotide sequence ID" value="NZ_CP084058.1"/>
</dbReference>
<feature type="compositionally biased region" description="Low complexity" evidence="6">
    <location>
        <begin position="874"/>
        <end position="893"/>
    </location>
</feature>
<feature type="region of interest" description="Disordered" evidence="6">
    <location>
        <begin position="870"/>
        <end position="893"/>
    </location>
</feature>
<comment type="similarity">
    <text evidence="5">Belongs to the UPF0182 family.</text>
</comment>
<dbReference type="EMBL" id="LT559118">
    <property type="protein sequence ID" value="SBP00679.1"/>
    <property type="molecule type" value="Genomic_DNA"/>
</dbReference>
<dbReference type="PANTHER" id="PTHR39344:SF1">
    <property type="entry name" value="UPF0182 PROTEIN SLL1060"/>
    <property type="match status" value="1"/>
</dbReference>
<feature type="transmembrane region" description="Helical" evidence="5">
    <location>
        <begin position="9"/>
        <end position="31"/>
    </location>
</feature>
<evidence type="ECO:0000313" key="7">
    <source>
        <dbReference type="EMBL" id="SBP00679.1"/>
    </source>
</evidence>
<feature type="region of interest" description="Disordered" evidence="6">
    <location>
        <begin position="911"/>
        <end position="990"/>
    </location>
</feature>
<dbReference type="InterPro" id="IPR005372">
    <property type="entry name" value="UPF0182"/>
</dbReference>
<sequence>MRMPRRPRLLLPVAIALVAIVALFFLFSGIYTDYLWYDSTGFTAIFSGMVLTQIVLFLVGAVLMVGIAGGNMLLAFKTRPMFGPAIFGGGSGADRYRMALDPHRKLIFIVGMGLLAIFSGSSFAGQWKTWLEFSNGASFGKTDKLFGMDISFYMFDYPFIRMVLNFLFTAVIISIVLAAITHYLYGGFRLQSPGVHASRAARIHLSVLLGIFVLLKAVAYWVDRFGLVFSDRGYVHGASYTDVNAVLPAKTILAIIALICAALFFAGVFRPGGMLPGVSFGLLVLSAILIGGVYPALVEQFQVKPNQQGKEAAYIQRNIEATREAYNIDKVEVETYNAKSDPAAAQANGDTSVSGVRLLDPALLGSTYEQTQRIRGFYSFADPLDVDRYPDSTGKLVDHIVGVRELTGPPTEQNNWINRVLKYTHGYGFVAAPGNQVDSGGLPAYDAKDMPVTGPLVESTKLKESRIYFGEDESASEYVIAGGDPNNPQELDYPETGGTGQKNSTYTGKGGVPVGSFFNRLLYAAKYSEANILLSGDVNDSSKILYVRNPRDRVQKVAPFLTLDGNPYPAIVDGRVQWIVDGYTTSNDYPYSQSQSLGDMTRDTSTDRRVIAQQPSDKINYIRNSVKATVDAYDGTVKLYAWDANDPLLKTWSNAFPGVISPASQMSADLRQHVRYPEDLFKVQRFTLSRYHITDPGAFYGGQDVWNVPGDPTQGDKNIKQPPYYLTTTMPGSSTPAFSLTTTFVPRQGPNLAAFMAVNSTAGPDYGRMRILRMPPSSTPIPGPGQAQNAFQSRFAGELNLLGVGASAVRYGNLLTLPYAGGLVYIEPVYVQVTAGGGQEPYPILQRVLVSFGSKIGVARTLEEALAEVFGGEQQQQQQQPSDQQQQAQPNTANSALNSAIANAKKAYSDAQKALQASPPDWDAYGDAQKRLEEALQALEGANAQQPAPTASPTASPSASPSASPTGSPAASPAATPAASPSPSPTGTTS</sequence>
<dbReference type="GO" id="GO:0005886">
    <property type="term" value="C:plasma membrane"/>
    <property type="evidence" value="ECO:0007669"/>
    <property type="project" value="UniProtKB-SubCell"/>
</dbReference>
<feature type="transmembrane region" description="Helical" evidence="5">
    <location>
        <begin position="162"/>
        <end position="185"/>
    </location>
</feature>
<feature type="transmembrane region" description="Helical" evidence="5">
    <location>
        <begin position="245"/>
        <end position="266"/>
    </location>
</feature>
<gene>
    <name evidence="7" type="ORF">BN4615_P10195</name>
</gene>
<organism evidence="7">
    <name type="scientific">Nonomuraea gerenzanensis</name>
    <dbReference type="NCBI Taxonomy" id="93944"/>
    <lineage>
        <taxon>Bacteria</taxon>
        <taxon>Bacillati</taxon>
        <taxon>Actinomycetota</taxon>
        <taxon>Actinomycetes</taxon>
        <taxon>Streptosporangiales</taxon>
        <taxon>Streptosporangiaceae</taxon>
        <taxon>Nonomuraea</taxon>
    </lineage>
</organism>
<dbReference type="HAMAP" id="MF_01600">
    <property type="entry name" value="UPF0182"/>
    <property type="match status" value="1"/>
</dbReference>
<keyword evidence="2 5" id="KW-0812">Transmembrane</keyword>
<dbReference type="AlphaFoldDB" id="A0A1M4EPD5"/>
<evidence type="ECO:0000256" key="2">
    <source>
        <dbReference type="ARBA" id="ARBA00022692"/>
    </source>
</evidence>
<accession>A0A1M4EPD5</accession>